<protein>
    <submittedName>
        <fullName evidence="1">Uncharacterized protein</fullName>
    </submittedName>
</protein>
<dbReference type="Proteomes" id="UP000541444">
    <property type="component" value="Unassembled WGS sequence"/>
</dbReference>
<keyword evidence="2" id="KW-1185">Reference proteome</keyword>
<accession>A0A7J7PAU0</accession>
<sequence>MEVMSMIIILAVKIHAFKTRQSYLGRIGRETKRVEDNFFLGGNSLCWSSNFFVGAYY</sequence>
<gene>
    <name evidence="1" type="ORF">GIB67_010087</name>
</gene>
<dbReference type="AlphaFoldDB" id="A0A7J7PAU0"/>
<dbReference type="EMBL" id="JACGCM010000098">
    <property type="protein sequence ID" value="KAF6176450.1"/>
    <property type="molecule type" value="Genomic_DNA"/>
</dbReference>
<organism evidence="1 2">
    <name type="scientific">Kingdonia uniflora</name>
    <dbReference type="NCBI Taxonomy" id="39325"/>
    <lineage>
        <taxon>Eukaryota</taxon>
        <taxon>Viridiplantae</taxon>
        <taxon>Streptophyta</taxon>
        <taxon>Embryophyta</taxon>
        <taxon>Tracheophyta</taxon>
        <taxon>Spermatophyta</taxon>
        <taxon>Magnoliopsida</taxon>
        <taxon>Ranunculales</taxon>
        <taxon>Circaeasteraceae</taxon>
        <taxon>Kingdonia</taxon>
    </lineage>
</organism>
<reference evidence="1 2" key="1">
    <citation type="journal article" date="2020" name="IScience">
        <title>Genome Sequencing of the Endangered Kingdonia uniflora (Circaeasteraceae, Ranunculales) Reveals Potential Mechanisms of Evolutionary Specialization.</title>
        <authorList>
            <person name="Sun Y."/>
            <person name="Deng T."/>
            <person name="Zhang A."/>
            <person name="Moore M.J."/>
            <person name="Landis J.B."/>
            <person name="Lin N."/>
            <person name="Zhang H."/>
            <person name="Zhang X."/>
            <person name="Huang J."/>
            <person name="Zhang X."/>
            <person name="Sun H."/>
            <person name="Wang H."/>
        </authorList>
    </citation>
    <scope>NUCLEOTIDE SEQUENCE [LARGE SCALE GENOMIC DNA]</scope>
    <source>
        <strain evidence="1">TB1705</strain>
        <tissue evidence="1">Leaf</tissue>
    </source>
</reference>
<evidence type="ECO:0000313" key="1">
    <source>
        <dbReference type="EMBL" id="KAF6176450.1"/>
    </source>
</evidence>
<name>A0A7J7PAU0_9MAGN</name>
<proteinExistence type="predicted"/>
<evidence type="ECO:0000313" key="2">
    <source>
        <dbReference type="Proteomes" id="UP000541444"/>
    </source>
</evidence>
<comment type="caution">
    <text evidence="1">The sequence shown here is derived from an EMBL/GenBank/DDBJ whole genome shotgun (WGS) entry which is preliminary data.</text>
</comment>